<accession>A0A6A4HGM9</accession>
<evidence type="ECO:0000259" key="1">
    <source>
        <dbReference type="Pfam" id="PF24527"/>
    </source>
</evidence>
<dbReference type="InterPro" id="IPR056543">
    <property type="entry name" value="Ig-like_POM152_9th"/>
</dbReference>
<sequence>MPVYRVSVFLGEDPPLSLIQKRLMTFLATFGTSKLHTSDSGRVYYEVKQIGDRNYPLEKHRNTLILRSARLVFEQQVSIRHTARFANRNRMMYCLHDKFTPLDKPSSDDGTVVLEGKPPFQIELPIKNIAASHVNRQTIEVYDHTWKINLNYQFNAIGPHLIVIESVADASHYVAEKASIVPVDRREDFCVGQVAQFQLEGTPPWSVGYRINGKAYTQEAKVSPFSLIQQLPGSLP</sequence>
<dbReference type="OrthoDB" id="5529162at2759"/>
<gene>
    <name evidence="2" type="ORF">BT96DRAFT_1037695</name>
</gene>
<evidence type="ECO:0000313" key="2">
    <source>
        <dbReference type="EMBL" id="KAE9397106.1"/>
    </source>
</evidence>
<dbReference type="GO" id="GO:0006606">
    <property type="term" value="P:protein import into nucleus"/>
    <property type="evidence" value="ECO:0007669"/>
    <property type="project" value="TreeGrafter"/>
</dbReference>
<protein>
    <recommendedName>
        <fullName evidence="1">Nucleoporin POM152 ninth Ig-like domain-containing protein</fullName>
    </recommendedName>
</protein>
<dbReference type="GO" id="GO:0017056">
    <property type="term" value="F:structural constituent of nuclear pore"/>
    <property type="evidence" value="ECO:0007669"/>
    <property type="project" value="InterPro"/>
</dbReference>
<reference evidence="2" key="1">
    <citation type="journal article" date="2019" name="Environ. Microbiol.">
        <title>Fungal ecological strategies reflected in gene transcription - a case study of two litter decomposers.</title>
        <authorList>
            <person name="Barbi F."/>
            <person name="Kohler A."/>
            <person name="Barry K."/>
            <person name="Baskaran P."/>
            <person name="Daum C."/>
            <person name="Fauchery L."/>
            <person name="Ihrmark K."/>
            <person name="Kuo A."/>
            <person name="LaButti K."/>
            <person name="Lipzen A."/>
            <person name="Morin E."/>
            <person name="Grigoriev I.V."/>
            <person name="Henrissat B."/>
            <person name="Lindahl B."/>
            <person name="Martin F."/>
        </authorList>
    </citation>
    <scope>NUCLEOTIDE SEQUENCE</scope>
    <source>
        <strain evidence="2">JB14</strain>
    </source>
</reference>
<organism evidence="2 3">
    <name type="scientific">Gymnopus androsaceus JB14</name>
    <dbReference type="NCBI Taxonomy" id="1447944"/>
    <lineage>
        <taxon>Eukaryota</taxon>
        <taxon>Fungi</taxon>
        <taxon>Dikarya</taxon>
        <taxon>Basidiomycota</taxon>
        <taxon>Agaricomycotina</taxon>
        <taxon>Agaricomycetes</taxon>
        <taxon>Agaricomycetidae</taxon>
        <taxon>Agaricales</taxon>
        <taxon>Marasmiineae</taxon>
        <taxon>Omphalotaceae</taxon>
        <taxon>Gymnopus</taxon>
    </lineage>
</organism>
<keyword evidence="3" id="KW-1185">Reference proteome</keyword>
<dbReference type="PANTHER" id="PTHR28206:SF1">
    <property type="entry name" value="NUCLEOPORIN POM152"/>
    <property type="match status" value="1"/>
</dbReference>
<evidence type="ECO:0000313" key="3">
    <source>
        <dbReference type="Proteomes" id="UP000799118"/>
    </source>
</evidence>
<dbReference type="GO" id="GO:0006999">
    <property type="term" value="P:nuclear pore organization"/>
    <property type="evidence" value="ECO:0007669"/>
    <property type="project" value="TreeGrafter"/>
</dbReference>
<proteinExistence type="predicted"/>
<feature type="domain" description="Nucleoporin POM152 ninth Ig-like" evidence="1">
    <location>
        <begin position="178"/>
        <end position="235"/>
    </location>
</feature>
<dbReference type="InterPro" id="IPR037701">
    <property type="entry name" value="Pom152"/>
</dbReference>
<dbReference type="EMBL" id="ML769502">
    <property type="protein sequence ID" value="KAE9397106.1"/>
    <property type="molecule type" value="Genomic_DNA"/>
</dbReference>
<name>A0A6A4HGM9_9AGAR</name>
<dbReference type="AlphaFoldDB" id="A0A6A4HGM9"/>
<dbReference type="PANTHER" id="PTHR28206">
    <property type="entry name" value="NUCLEOPORIN POM152"/>
    <property type="match status" value="1"/>
</dbReference>
<dbReference type="Pfam" id="PF24527">
    <property type="entry name" value="Ig-like_Pom152_9"/>
    <property type="match status" value="1"/>
</dbReference>
<dbReference type="GO" id="GO:0070762">
    <property type="term" value="C:nuclear pore transmembrane ring"/>
    <property type="evidence" value="ECO:0007669"/>
    <property type="project" value="TreeGrafter"/>
</dbReference>
<dbReference type="Proteomes" id="UP000799118">
    <property type="component" value="Unassembled WGS sequence"/>
</dbReference>